<dbReference type="Pfam" id="PF07992">
    <property type="entry name" value="Pyr_redox_2"/>
    <property type="match status" value="1"/>
</dbReference>
<evidence type="ECO:0000259" key="6">
    <source>
        <dbReference type="Pfam" id="PF07992"/>
    </source>
</evidence>
<name>A0A385TLT3_PAELA</name>
<keyword evidence="4" id="KW-0274">FAD</keyword>
<feature type="domain" description="FAD/NAD(P)-binding" evidence="6">
    <location>
        <begin position="7"/>
        <end position="314"/>
    </location>
</feature>
<dbReference type="InterPro" id="IPR036188">
    <property type="entry name" value="FAD/NAD-bd_sf"/>
</dbReference>
<dbReference type="PANTHER" id="PTHR42913:SF3">
    <property type="entry name" value="64 KDA MITOCHONDRIAL NADH DEHYDROGENASE (EUROFUNG)"/>
    <property type="match status" value="1"/>
</dbReference>
<dbReference type="GO" id="GO:0003955">
    <property type="term" value="F:NAD(P)H dehydrogenase (quinone) activity"/>
    <property type="evidence" value="ECO:0007669"/>
    <property type="project" value="TreeGrafter"/>
</dbReference>
<proteinExistence type="inferred from homology"/>
<comment type="similarity">
    <text evidence="2">Belongs to the NADH dehydrogenase family.</text>
</comment>
<dbReference type="InterPro" id="IPR023753">
    <property type="entry name" value="FAD/NAD-binding_dom"/>
</dbReference>
<organism evidence="7 8">
    <name type="scientific">Paenibacillus lautus</name>
    <name type="common">Bacillus lautus</name>
    <dbReference type="NCBI Taxonomy" id="1401"/>
    <lineage>
        <taxon>Bacteria</taxon>
        <taxon>Bacillati</taxon>
        <taxon>Bacillota</taxon>
        <taxon>Bacilli</taxon>
        <taxon>Bacillales</taxon>
        <taxon>Paenibacillaceae</taxon>
        <taxon>Paenibacillus</taxon>
    </lineage>
</organism>
<keyword evidence="5" id="KW-0560">Oxidoreductase</keyword>
<keyword evidence="8" id="KW-1185">Reference proteome</keyword>
<evidence type="ECO:0000256" key="4">
    <source>
        <dbReference type="ARBA" id="ARBA00022827"/>
    </source>
</evidence>
<comment type="cofactor">
    <cofactor evidence="1">
        <name>FAD</name>
        <dbReference type="ChEBI" id="CHEBI:57692"/>
    </cofactor>
</comment>
<evidence type="ECO:0000313" key="8">
    <source>
        <dbReference type="Proteomes" id="UP000266552"/>
    </source>
</evidence>
<evidence type="ECO:0000256" key="3">
    <source>
        <dbReference type="ARBA" id="ARBA00022630"/>
    </source>
</evidence>
<dbReference type="EMBL" id="CP032412">
    <property type="protein sequence ID" value="AYB43978.1"/>
    <property type="molecule type" value="Genomic_DNA"/>
</dbReference>
<gene>
    <name evidence="7" type="ORF">D5F53_12025</name>
</gene>
<accession>A0A385TLT3</accession>
<dbReference type="InterPro" id="IPR051169">
    <property type="entry name" value="NADH-Q_oxidoreductase"/>
</dbReference>
<dbReference type="PRINTS" id="PR00368">
    <property type="entry name" value="FADPNR"/>
</dbReference>
<sequence length="395" mass="42673">MMKDLTCIVVGGGFAGIHALKAIHKGCQKGLNGRKLRLFLIDQGSAHVRKVLLFRPAASGESITVPWEQVMPEGTRFIQGRVTGIDKESKQLNLEDGRGQEHKMEYDVLVMAIGSIVRQAAPEQGGISLTGMEAAERIRERWQSNLRLAAAETDAQEKQRLMSIAVAGAGITGIETSAELIHAMRAEAGKLGLDPERIRVHLFNAQDRLFLEGPAKVGKRLERYLTELGIVLHQGRRALKEEQGQLHFLEGAPIPVGLTVWTLGLSPNPALLSLGLPVTADGQIVVDESYRVKGAQGIYGIGDCAHVVDPASGAADRMTCKEAIPQAARLGGIVQADVTGAPAAKHRSENEGYTVGLGPGHGLVWSRAWGMDLMITGKLAYKVKSFMWNYSSLVR</sequence>
<dbReference type="Gene3D" id="3.50.50.100">
    <property type="match status" value="1"/>
</dbReference>
<protein>
    <submittedName>
        <fullName evidence="7">Pyridine nucleotide-disulfide oxidoreductase</fullName>
    </submittedName>
</protein>
<dbReference type="SUPFAM" id="SSF51905">
    <property type="entry name" value="FAD/NAD(P)-binding domain"/>
    <property type="match status" value="2"/>
</dbReference>
<dbReference type="GO" id="GO:0019646">
    <property type="term" value="P:aerobic electron transport chain"/>
    <property type="evidence" value="ECO:0007669"/>
    <property type="project" value="TreeGrafter"/>
</dbReference>
<dbReference type="PANTHER" id="PTHR42913">
    <property type="entry name" value="APOPTOSIS-INDUCING FACTOR 1"/>
    <property type="match status" value="1"/>
</dbReference>
<dbReference type="KEGG" id="plw:D5F53_12025"/>
<keyword evidence="3" id="KW-0285">Flavoprotein</keyword>
<evidence type="ECO:0000256" key="1">
    <source>
        <dbReference type="ARBA" id="ARBA00001974"/>
    </source>
</evidence>
<dbReference type="Proteomes" id="UP000266552">
    <property type="component" value="Chromosome"/>
</dbReference>
<evidence type="ECO:0000256" key="2">
    <source>
        <dbReference type="ARBA" id="ARBA00005272"/>
    </source>
</evidence>
<reference evidence="7 8" key="1">
    <citation type="submission" date="2018-09" db="EMBL/GenBank/DDBJ databases">
        <title>Genome Sequence of Paenibacillus lautus Strain E7593-69, Azo Dye-Degrading Bacteria, Isolated from Commercial Tattoo Inks.</title>
        <authorList>
            <person name="Nho S.W."/>
            <person name="Kim S.-J."/>
            <person name="Kweon O."/>
            <person name="Cerniglia C.E."/>
        </authorList>
    </citation>
    <scope>NUCLEOTIDE SEQUENCE [LARGE SCALE GENOMIC DNA]</scope>
    <source>
        <strain evidence="7 8">E7593-69</strain>
    </source>
</reference>
<dbReference type="AlphaFoldDB" id="A0A385TLT3"/>
<evidence type="ECO:0000313" key="7">
    <source>
        <dbReference type="EMBL" id="AYB43978.1"/>
    </source>
</evidence>
<evidence type="ECO:0000256" key="5">
    <source>
        <dbReference type="ARBA" id="ARBA00023002"/>
    </source>
</evidence>